<dbReference type="OrthoDB" id="1743486at2759"/>
<feature type="region of interest" description="Disordered" evidence="1">
    <location>
        <begin position="1"/>
        <end position="25"/>
    </location>
</feature>
<gene>
    <name evidence="2" type="ORF">H5410_050228</name>
</gene>
<dbReference type="EMBL" id="JACXVP010000010">
    <property type="protein sequence ID" value="KAG5579601.1"/>
    <property type="molecule type" value="Genomic_DNA"/>
</dbReference>
<reference evidence="2 3" key="1">
    <citation type="submission" date="2020-09" db="EMBL/GenBank/DDBJ databases">
        <title>De no assembly of potato wild relative species, Solanum commersonii.</title>
        <authorList>
            <person name="Cho K."/>
        </authorList>
    </citation>
    <scope>NUCLEOTIDE SEQUENCE [LARGE SCALE GENOMIC DNA]</scope>
    <source>
        <strain evidence="2">LZ3.2</strain>
        <tissue evidence="2">Leaf</tissue>
    </source>
</reference>
<name>A0A9J5WUW1_SOLCO</name>
<dbReference type="AlphaFoldDB" id="A0A9J5WUW1"/>
<organism evidence="2 3">
    <name type="scientific">Solanum commersonii</name>
    <name type="common">Commerson's wild potato</name>
    <name type="synonym">Commerson's nightshade</name>
    <dbReference type="NCBI Taxonomy" id="4109"/>
    <lineage>
        <taxon>Eukaryota</taxon>
        <taxon>Viridiplantae</taxon>
        <taxon>Streptophyta</taxon>
        <taxon>Embryophyta</taxon>
        <taxon>Tracheophyta</taxon>
        <taxon>Spermatophyta</taxon>
        <taxon>Magnoliopsida</taxon>
        <taxon>eudicotyledons</taxon>
        <taxon>Gunneridae</taxon>
        <taxon>Pentapetalae</taxon>
        <taxon>asterids</taxon>
        <taxon>lamiids</taxon>
        <taxon>Solanales</taxon>
        <taxon>Solanaceae</taxon>
        <taxon>Solanoideae</taxon>
        <taxon>Solaneae</taxon>
        <taxon>Solanum</taxon>
    </lineage>
</organism>
<protein>
    <submittedName>
        <fullName evidence="2">Uncharacterized protein</fullName>
    </submittedName>
</protein>
<comment type="caution">
    <text evidence="2">The sequence shown here is derived from an EMBL/GenBank/DDBJ whole genome shotgun (WGS) entry which is preliminary data.</text>
</comment>
<accession>A0A9J5WUW1</accession>
<sequence>MSSSQEESSSSSGQMDNLEDIPKDSPLYNHMQAYLATQKQKDTFASIIKEDSDDIKSYEKFQKKEIILLLENSNLQRKDEPWKIFQMYLTNGLYYTRKSYKTRSYYEEILINTRSAELQHFSGTGYSTHEKVYNFSKIISKQVISVEEWGMSTMKER</sequence>
<feature type="compositionally biased region" description="Low complexity" evidence="1">
    <location>
        <begin position="1"/>
        <end position="12"/>
    </location>
</feature>
<keyword evidence="3" id="KW-1185">Reference proteome</keyword>
<proteinExistence type="predicted"/>
<evidence type="ECO:0000313" key="3">
    <source>
        <dbReference type="Proteomes" id="UP000824120"/>
    </source>
</evidence>
<evidence type="ECO:0000313" key="2">
    <source>
        <dbReference type="EMBL" id="KAG5579601.1"/>
    </source>
</evidence>
<dbReference type="Proteomes" id="UP000824120">
    <property type="component" value="Chromosome 10"/>
</dbReference>
<evidence type="ECO:0000256" key="1">
    <source>
        <dbReference type="SAM" id="MobiDB-lite"/>
    </source>
</evidence>